<dbReference type="Proteomes" id="UP000198430">
    <property type="component" value="Unassembled WGS sequence"/>
</dbReference>
<proteinExistence type="predicted"/>
<organism evidence="2 3">
    <name type="scientific">Secundilactobacillus pentosiphilus</name>
    <dbReference type="NCBI Taxonomy" id="1714682"/>
    <lineage>
        <taxon>Bacteria</taxon>
        <taxon>Bacillati</taxon>
        <taxon>Bacillota</taxon>
        <taxon>Bacilli</taxon>
        <taxon>Lactobacillales</taxon>
        <taxon>Lactobacillaceae</taxon>
        <taxon>Secundilactobacillus</taxon>
    </lineage>
</organism>
<feature type="domain" description="Helicase Helix-turn-helix" evidence="1">
    <location>
        <begin position="246"/>
        <end position="308"/>
    </location>
</feature>
<reference evidence="2 3" key="1">
    <citation type="submission" date="2015-11" db="EMBL/GenBank/DDBJ databases">
        <title>Draft genome sequences of new species of the genus Lactobacillus isolated from orchardgrass silage.</title>
        <authorList>
            <person name="Tohno M."/>
            <person name="Tanizawa Y."/>
            <person name="Arita M."/>
        </authorList>
    </citation>
    <scope>NUCLEOTIDE SEQUENCE [LARGE SCALE GENOMIC DNA]</scope>
    <source>
        <strain evidence="2 3">IWT140</strain>
    </source>
</reference>
<evidence type="ECO:0000259" key="1">
    <source>
        <dbReference type="Pfam" id="PF14493"/>
    </source>
</evidence>
<dbReference type="EMBL" id="BCMH01000002">
    <property type="protein sequence ID" value="GAX02899.1"/>
    <property type="molecule type" value="Genomic_DNA"/>
</dbReference>
<dbReference type="AlphaFoldDB" id="A0A1Z5IMC9"/>
<protein>
    <recommendedName>
        <fullName evidence="1">Helicase Helix-turn-helix domain-containing protein</fullName>
    </recommendedName>
</protein>
<sequence>MDAMQLITFLSPTAPRRLRVIENILVGKRTVSTLYWGMRYQQLSWLGYEKKLTREVMDQAVTELTAKGWVNLVQTNAQLTDQGVAARQKLMQNRYQPRCLNLRLVVDIETFWQRFLLATQVVSEQSYQNYHYYPLQVSWQVKQSVKRWFSRFHEADLSSQFYSFWQHFFRQLPDSQAAFMSRLLVGHQRPGETRLQVARDFGLSEAEAGVMATDLVCQLARAVSQTQLASVNSLLTGLKRSLISTSAQQTLTSFMAGDSLTVISRKRALKLSTVREHLLEAAIMLPKEQFDFQRVLPPKLVTEVQRRFVDTPLDEWQFKQVGDLSIEFWQFRLIEILRSKQTDDQH</sequence>
<accession>A0A1Z5IMC9</accession>
<evidence type="ECO:0000313" key="3">
    <source>
        <dbReference type="Proteomes" id="UP000198430"/>
    </source>
</evidence>
<gene>
    <name evidence="2" type="ORF">IWT140_00497</name>
</gene>
<name>A0A1Z5IMC9_9LACO</name>
<keyword evidence="3" id="KW-1185">Reference proteome</keyword>
<dbReference type="InterPro" id="IPR029491">
    <property type="entry name" value="Helicase_HTH"/>
</dbReference>
<dbReference type="Pfam" id="PF14493">
    <property type="entry name" value="HTH_40"/>
    <property type="match status" value="1"/>
</dbReference>
<evidence type="ECO:0000313" key="2">
    <source>
        <dbReference type="EMBL" id="GAX02899.1"/>
    </source>
</evidence>
<comment type="caution">
    <text evidence="2">The sequence shown here is derived from an EMBL/GenBank/DDBJ whole genome shotgun (WGS) entry which is preliminary data.</text>
</comment>